<gene>
    <name evidence="7" type="ORF">M9458_040366</name>
</gene>
<comment type="caution">
    <text evidence="5">Lacks conserved residue(s) required for the propagation of feature annotation.</text>
</comment>
<dbReference type="AlphaFoldDB" id="A0ABD0NVX2"/>
<dbReference type="PANTHER" id="PTHR21608">
    <property type="entry name" value="KINESIN-LIKE PROTEIN CG14535"/>
    <property type="match status" value="1"/>
</dbReference>
<evidence type="ECO:0000256" key="5">
    <source>
        <dbReference type="PROSITE-ProRule" id="PRU00283"/>
    </source>
</evidence>
<comment type="subcellular location">
    <subcellularLocation>
        <location evidence="1">Cytoplasm</location>
        <location evidence="1">Cytoskeleton</location>
    </subcellularLocation>
</comment>
<dbReference type="PROSITE" id="PS50067">
    <property type="entry name" value="KINESIN_MOTOR_2"/>
    <property type="match status" value="1"/>
</dbReference>
<organism evidence="7 8">
    <name type="scientific">Cirrhinus mrigala</name>
    <name type="common">Mrigala</name>
    <dbReference type="NCBI Taxonomy" id="683832"/>
    <lineage>
        <taxon>Eukaryota</taxon>
        <taxon>Metazoa</taxon>
        <taxon>Chordata</taxon>
        <taxon>Craniata</taxon>
        <taxon>Vertebrata</taxon>
        <taxon>Euteleostomi</taxon>
        <taxon>Actinopterygii</taxon>
        <taxon>Neopterygii</taxon>
        <taxon>Teleostei</taxon>
        <taxon>Ostariophysi</taxon>
        <taxon>Cypriniformes</taxon>
        <taxon>Cyprinidae</taxon>
        <taxon>Labeoninae</taxon>
        <taxon>Labeonini</taxon>
        <taxon>Cirrhinus</taxon>
    </lineage>
</organism>
<reference evidence="7 8" key="1">
    <citation type="submission" date="2024-05" db="EMBL/GenBank/DDBJ databases">
        <title>Genome sequencing and assembly of Indian major carp, Cirrhinus mrigala (Hamilton, 1822).</title>
        <authorList>
            <person name="Mohindra V."/>
            <person name="Chowdhury L.M."/>
            <person name="Lal K."/>
            <person name="Jena J.K."/>
        </authorList>
    </citation>
    <scope>NUCLEOTIDE SEQUENCE [LARGE SCALE GENOMIC DNA]</scope>
    <source>
        <strain evidence="7">CM1030</strain>
        <tissue evidence="7">Blood</tissue>
    </source>
</reference>
<evidence type="ECO:0000313" key="7">
    <source>
        <dbReference type="EMBL" id="KAL0164613.1"/>
    </source>
</evidence>
<keyword evidence="4" id="KW-0206">Cytoskeleton</keyword>
<evidence type="ECO:0000256" key="1">
    <source>
        <dbReference type="ARBA" id="ARBA00004245"/>
    </source>
</evidence>
<dbReference type="GO" id="GO:0005524">
    <property type="term" value="F:ATP binding"/>
    <property type="evidence" value="ECO:0007669"/>
    <property type="project" value="UniProtKB-KW"/>
</dbReference>
<comment type="caution">
    <text evidence="7">The sequence shown here is derived from an EMBL/GenBank/DDBJ whole genome shotgun (WGS) entry which is preliminary data.</text>
</comment>
<evidence type="ECO:0000256" key="4">
    <source>
        <dbReference type="ARBA" id="ARBA00023212"/>
    </source>
</evidence>
<dbReference type="InterPro" id="IPR036961">
    <property type="entry name" value="Kinesin_motor_dom_sf"/>
</dbReference>
<evidence type="ECO:0000256" key="2">
    <source>
        <dbReference type="ARBA" id="ARBA00022741"/>
    </source>
</evidence>
<evidence type="ECO:0000313" key="8">
    <source>
        <dbReference type="Proteomes" id="UP001529510"/>
    </source>
</evidence>
<keyword evidence="3" id="KW-0067">ATP-binding</keyword>
<dbReference type="InterPro" id="IPR027640">
    <property type="entry name" value="Kinesin-like_fam"/>
</dbReference>
<feature type="non-terminal residue" evidence="7">
    <location>
        <position position="82"/>
    </location>
</feature>
<dbReference type="GO" id="GO:0048731">
    <property type="term" value="P:system development"/>
    <property type="evidence" value="ECO:0007669"/>
    <property type="project" value="UniProtKB-ARBA"/>
</dbReference>
<feature type="domain" description="Kinesin motor" evidence="6">
    <location>
        <begin position="1"/>
        <end position="82"/>
    </location>
</feature>
<dbReference type="Gene3D" id="3.40.850.10">
    <property type="entry name" value="Kinesin motor domain"/>
    <property type="match status" value="1"/>
</dbReference>
<evidence type="ECO:0000256" key="3">
    <source>
        <dbReference type="ARBA" id="ARBA00022840"/>
    </source>
</evidence>
<keyword evidence="8" id="KW-1185">Reference proteome</keyword>
<dbReference type="EMBL" id="JAMKFB020000020">
    <property type="protein sequence ID" value="KAL0164613.1"/>
    <property type="molecule type" value="Genomic_DNA"/>
</dbReference>
<dbReference type="InterPro" id="IPR027417">
    <property type="entry name" value="P-loop_NTPase"/>
</dbReference>
<dbReference type="Proteomes" id="UP001529510">
    <property type="component" value="Unassembled WGS sequence"/>
</dbReference>
<protein>
    <recommendedName>
        <fullName evidence="6">Kinesin motor domain-containing protein</fullName>
    </recommendedName>
</protein>
<evidence type="ECO:0000259" key="6">
    <source>
        <dbReference type="PROSITE" id="PS50067"/>
    </source>
</evidence>
<name>A0ABD0NVX2_CIRMR</name>
<keyword evidence="2" id="KW-0547">Nucleotide-binding</keyword>
<dbReference type="PANTHER" id="PTHR21608:SF5">
    <property type="entry name" value="KINESIN FAMILY MEMBER 26AA"/>
    <property type="match status" value="1"/>
</dbReference>
<sequence length="82" mass="9086">MSHLYLTGKSYTMIGRDSSTQSLGVAPCAISWLFKLIEERKEKAGTRFSIRVEEMLRDLLADFSTGTSQDSQGAGISLREDP</sequence>
<comment type="similarity">
    <text evidence="5">Belongs to the TRAFAC class myosin-kinesin ATPase superfamily. Kinesin family.</text>
</comment>
<accession>A0ABD0NVX2</accession>
<keyword evidence="4" id="KW-0963">Cytoplasm</keyword>
<dbReference type="SUPFAM" id="SSF52540">
    <property type="entry name" value="P-loop containing nucleoside triphosphate hydrolases"/>
    <property type="match status" value="1"/>
</dbReference>
<dbReference type="InterPro" id="IPR001752">
    <property type="entry name" value="Kinesin_motor_dom"/>
</dbReference>
<proteinExistence type="inferred from homology"/>
<dbReference type="GO" id="GO:0005856">
    <property type="term" value="C:cytoskeleton"/>
    <property type="evidence" value="ECO:0007669"/>
    <property type="project" value="UniProtKB-SubCell"/>
</dbReference>